<dbReference type="InterPro" id="IPR011766">
    <property type="entry name" value="TPP_enzyme_TPP-bd"/>
</dbReference>
<dbReference type="GO" id="GO:0000949">
    <property type="term" value="P:aromatic amino acid family catabolic process to alcohol via Ehrlich pathway"/>
    <property type="evidence" value="ECO:0007669"/>
    <property type="project" value="TreeGrafter"/>
</dbReference>
<dbReference type="InterPro" id="IPR012001">
    <property type="entry name" value="Thiamin_PyroP_enz_TPP-bd_dom"/>
</dbReference>
<comment type="cofactor">
    <cofactor evidence="1">
        <name>thiamine diphosphate</name>
        <dbReference type="ChEBI" id="CHEBI:58937"/>
    </cofactor>
</comment>
<dbReference type="CDD" id="cd02005">
    <property type="entry name" value="TPP_PDC_IPDC"/>
    <property type="match status" value="1"/>
</dbReference>
<evidence type="ECO:0000256" key="3">
    <source>
        <dbReference type="ARBA" id="ARBA00007812"/>
    </source>
</evidence>
<dbReference type="InterPro" id="IPR029061">
    <property type="entry name" value="THDP-binding"/>
</dbReference>
<evidence type="ECO:0000259" key="14">
    <source>
        <dbReference type="Pfam" id="PF02776"/>
    </source>
</evidence>
<keyword evidence="15" id="KW-0670">Pyruvate</keyword>
<evidence type="ECO:0000313" key="15">
    <source>
        <dbReference type="EMBL" id="BAV14017.1"/>
    </source>
</evidence>
<keyword evidence="6 10" id="KW-0460">Magnesium</keyword>
<dbReference type="InterPro" id="IPR012000">
    <property type="entry name" value="Thiamin_PyroP_enz_cen_dom"/>
</dbReference>
<name>A0A182C3B5_PHOMI</name>
<comment type="cofactor">
    <cofactor evidence="10">
        <name>Mg(2+)</name>
        <dbReference type="ChEBI" id="CHEBI:18420"/>
    </cofactor>
    <text evidence="10">Binds 1 Mg(2+) per subunit.</text>
</comment>
<protein>
    <submittedName>
        <fullName evidence="15">Pyruvate decarbaxylase</fullName>
    </submittedName>
</protein>
<keyword evidence="8" id="KW-0496">Mitochondrion</keyword>
<evidence type="ECO:0000256" key="6">
    <source>
        <dbReference type="ARBA" id="ARBA00022842"/>
    </source>
</evidence>
<dbReference type="SUPFAM" id="SSF52467">
    <property type="entry name" value="DHS-like NAD/FAD-binding domain"/>
    <property type="match status" value="1"/>
</dbReference>
<dbReference type="Gene3D" id="3.40.50.1220">
    <property type="entry name" value="TPP-binding domain"/>
    <property type="match status" value="1"/>
</dbReference>
<dbReference type="GO" id="GO:0030976">
    <property type="term" value="F:thiamine pyrophosphate binding"/>
    <property type="evidence" value="ECO:0007669"/>
    <property type="project" value="InterPro"/>
</dbReference>
<dbReference type="Pfam" id="PF02776">
    <property type="entry name" value="TPP_enzyme_N"/>
    <property type="match status" value="1"/>
</dbReference>
<dbReference type="GO" id="GO:0000287">
    <property type="term" value="F:magnesium ion binding"/>
    <property type="evidence" value="ECO:0007669"/>
    <property type="project" value="InterPro"/>
</dbReference>
<evidence type="ECO:0000256" key="2">
    <source>
        <dbReference type="ARBA" id="ARBA00004173"/>
    </source>
</evidence>
<dbReference type="PIRSF" id="PIRSF036565">
    <property type="entry name" value="Pyruvt_ip_decrb"/>
    <property type="match status" value="1"/>
</dbReference>
<evidence type="ECO:0000256" key="5">
    <source>
        <dbReference type="ARBA" id="ARBA00022793"/>
    </source>
</evidence>
<keyword evidence="5" id="KW-0210">Decarboxylase</keyword>
<comment type="subcellular location">
    <subcellularLocation>
        <location evidence="2">Mitochondrion</location>
    </subcellularLocation>
</comment>
<comment type="similarity">
    <text evidence="3 11">Belongs to the TPP enzyme family.</text>
</comment>
<sequence length="596" mass="65692">MSADREALATELDRIRLQLQALQVKSGIQDITIGQYLLTRLAQLGVTVSLSHHISSSDTQSNSDLVEDHSQINWVGNCNELNASYAADGYARIKEGTLGAITTTFGVGELSAINGIAAFAEMVPVLHIVGVPSTVQLKTRPMLHHTLGDGRFDAYEVAVSPFVSYQAHIMNKSDAATEIDKAIIECITKSRPVYLTLPTDIVYQKISSERLAIPLSPDFPPNDPSKEAFVIDQIYDRVTEAQGDVVVIVDACVIRHCARKEVADFLKATSFPVYATPMGKTAVNENSKRYGGIYVGTLTDPEVKEKVENASLIISIGSLLSDFNTGNFSYNIPVRRHIELHSGHTQVQYAIYDNVGMKQMLPKLTARLEHFHSIAKNIAVPAFIKQLPHQDTPTISHLWFWPRMGYFFRPKDVIVTETGTANFGILDVPLPEGSILVNQILWGSIGWSVGSCLGAALAARDVGMERVILFVGDGSLQLTVQELSPMIKSGLKPIIFVLNNRGYSIERYIHGKHRKYNDVADWKWTNLLDTLNDHSNIEVESYTVTNKMELSDLLDSSSFANVSKMQLVEVMMDALDAPEALKRQAELTGKGNAYGA</sequence>
<evidence type="ECO:0000259" key="13">
    <source>
        <dbReference type="Pfam" id="PF02775"/>
    </source>
</evidence>
<proteinExistence type="inferred from homology"/>
<feature type="binding site" evidence="10">
    <location>
        <position position="473"/>
    </location>
    <ligand>
        <name>Mg(2+)</name>
        <dbReference type="ChEBI" id="CHEBI:18420"/>
    </ligand>
</feature>
<dbReference type="Pfam" id="PF02775">
    <property type="entry name" value="TPP_enzyme_C"/>
    <property type="match status" value="1"/>
</dbReference>
<evidence type="ECO:0000256" key="4">
    <source>
        <dbReference type="ARBA" id="ARBA00022723"/>
    </source>
</evidence>
<dbReference type="PANTHER" id="PTHR43452">
    <property type="entry name" value="PYRUVATE DECARBOXYLASE"/>
    <property type="match status" value="1"/>
</dbReference>
<dbReference type="Gene3D" id="3.40.50.970">
    <property type="match status" value="2"/>
</dbReference>
<dbReference type="AlphaFoldDB" id="A0A182C3B5"/>
<keyword evidence="9" id="KW-0456">Lyase</keyword>
<feature type="binding site" evidence="10">
    <location>
        <position position="500"/>
    </location>
    <ligand>
        <name>Mg(2+)</name>
        <dbReference type="ChEBI" id="CHEBI:18420"/>
    </ligand>
</feature>
<evidence type="ECO:0000256" key="8">
    <source>
        <dbReference type="ARBA" id="ARBA00023128"/>
    </source>
</evidence>
<feature type="domain" description="Thiamine pyrophosphate enzyme TPP-binding" evidence="13">
    <location>
        <begin position="438"/>
        <end position="519"/>
    </location>
</feature>
<gene>
    <name evidence="15" type="primary">Pdc1</name>
</gene>
<dbReference type="PANTHER" id="PTHR43452:SF30">
    <property type="entry name" value="PYRUVATE DECARBOXYLASE ISOZYME 1-RELATED"/>
    <property type="match status" value="1"/>
</dbReference>
<dbReference type="InterPro" id="IPR047214">
    <property type="entry name" value="TPP_PDC_IPDC"/>
</dbReference>
<evidence type="ECO:0000256" key="10">
    <source>
        <dbReference type="PIRSR" id="PIRSR036565-2"/>
    </source>
</evidence>
<evidence type="ECO:0000256" key="11">
    <source>
        <dbReference type="RuleBase" id="RU362132"/>
    </source>
</evidence>
<organism evidence="15">
    <name type="scientific">Pholiota microspora</name>
    <name type="common">White-rot fungus</name>
    <name type="synonym">Pholiota nameko</name>
    <dbReference type="NCBI Taxonomy" id="1538424"/>
    <lineage>
        <taxon>Eukaryota</taxon>
        <taxon>Fungi</taxon>
        <taxon>Dikarya</taxon>
        <taxon>Basidiomycota</taxon>
        <taxon>Agaricomycotina</taxon>
        <taxon>Agaricomycetes</taxon>
        <taxon>Agaricomycetidae</taxon>
        <taxon>Agaricales</taxon>
        <taxon>Agaricineae</taxon>
        <taxon>Strophariaceae</taxon>
        <taxon>Pholiota</taxon>
    </lineage>
</organism>
<dbReference type="EMBL" id="LC102240">
    <property type="protein sequence ID" value="BAV14017.1"/>
    <property type="molecule type" value="Genomic_DNA"/>
</dbReference>
<dbReference type="Pfam" id="PF00205">
    <property type="entry name" value="TPP_enzyme_M"/>
    <property type="match status" value="1"/>
</dbReference>
<dbReference type="GO" id="GO:0005739">
    <property type="term" value="C:mitochondrion"/>
    <property type="evidence" value="ECO:0007669"/>
    <property type="project" value="UniProtKB-SubCell"/>
</dbReference>
<feature type="domain" description="Thiamine pyrophosphate enzyme N-terminal TPP-binding" evidence="14">
    <location>
        <begin position="32"/>
        <end position="140"/>
    </location>
</feature>
<dbReference type="GO" id="GO:0005829">
    <property type="term" value="C:cytosol"/>
    <property type="evidence" value="ECO:0007669"/>
    <property type="project" value="TreeGrafter"/>
</dbReference>
<evidence type="ECO:0000256" key="9">
    <source>
        <dbReference type="ARBA" id="ARBA00023239"/>
    </source>
</evidence>
<dbReference type="SUPFAM" id="SSF52518">
    <property type="entry name" value="Thiamin diphosphate-binding fold (THDP-binding)"/>
    <property type="match status" value="2"/>
</dbReference>
<feature type="binding site" evidence="10">
    <location>
        <position position="502"/>
    </location>
    <ligand>
        <name>Mg(2+)</name>
        <dbReference type="ChEBI" id="CHEBI:18420"/>
    </ligand>
</feature>
<feature type="domain" description="Thiamine pyrophosphate enzyme central" evidence="12">
    <location>
        <begin position="234"/>
        <end position="348"/>
    </location>
</feature>
<dbReference type="FunFam" id="3.40.50.970:FF:000024">
    <property type="entry name" value="Pyruvate decarboxylase isozyme"/>
    <property type="match status" value="1"/>
</dbReference>
<accession>A0A182C3B5</accession>
<dbReference type="InterPro" id="IPR012110">
    <property type="entry name" value="PDC/IPDC-like"/>
</dbReference>
<keyword evidence="4 10" id="KW-0479">Metal-binding</keyword>
<evidence type="ECO:0000256" key="1">
    <source>
        <dbReference type="ARBA" id="ARBA00001964"/>
    </source>
</evidence>
<dbReference type="GO" id="GO:0004737">
    <property type="term" value="F:pyruvate decarboxylase activity"/>
    <property type="evidence" value="ECO:0007669"/>
    <property type="project" value="TreeGrafter"/>
</dbReference>
<dbReference type="CDD" id="cd07038">
    <property type="entry name" value="TPP_PYR_PDC_IPDC_like"/>
    <property type="match status" value="1"/>
</dbReference>
<dbReference type="GO" id="GO:0005634">
    <property type="term" value="C:nucleus"/>
    <property type="evidence" value="ECO:0007669"/>
    <property type="project" value="TreeGrafter"/>
</dbReference>
<evidence type="ECO:0000256" key="7">
    <source>
        <dbReference type="ARBA" id="ARBA00023052"/>
    </source>
</evidence>
<dbReference type="InterPro" id="IPR047213">
    <property type="entry name" value="TPP_PYR_PDC_IPDC-like"/>
</dbReference>
<evidence type="ECO:0000259" key="12">
    <source>
        <dbReference type="Pfam" id="PF00205"/>
    </source>
</evidence>
<keyword evidence="7 11" id="KW-0786">Thiamine pyrophosphate</keyword>
<reference evidence="15" key="1">
    <citation type="submission" date="2015-12" db="EMBL/GenBank/DDBJ databases">
        <title>Transcriptomic analysis of alcohol dehydrogenase and aldehyde dehydrogenase.</title>
        <authorList>
            <person name="Sutthikhampa S."/>
            <person name="Aimi T."/>
        </authorList>
    </citation>
    <scope>NUCLEOTIDE SEQUENCE</scope>
    <source>
        <strain evidence="15">NGW19-6</strain>
    </source>
</reference>
<dbReference type="InterPro" id="IPR029035">
    <property type="entry name" value="DHS-like_NAD/FAD-binding_dom"/>
</dbReference>